<keyword evidence="4" id="KW-1185">Reference proteome</keyword>
<sequence length="508" mass="56527">MDSEVIAAWICDQHLLLHTCSDPQTCSLPLEYEYESSTSPSPRRRRHVLGLCPSAKRQRIDSGGTDPISDGEAPRERDMRRSPRKKDDNHPDQQDPFTPDDNDADIAAHQATPRPSRAIPQKRQQLHHVFPPPMSFTAKLSTSDRQSFASGSRERSSATSRTRSTSPIKNPDDLLKLEKPVTWTSPDPRTLRDTVKKTGSAQALGLFDDVWRVIQGEGYLPRELKKILKDELMVSESRFAAEDRVLVVDKKEVDDASQLFPSFDAGIASLLALYNELSAIRNIVATTIRFINTTRSEATWNDHIHGPALRLAVSGVPHVGAENITQAAIAKAFIPPSRGELETLGGKMIDYALLLQPDRDLAIRIADFVDGFDGPRSFNQSTHGPLCYEPTGVLVETKVDIRRRAEGKAQLGVWLAAWYGRVAKFAPLPSEDPGTLANLPFLPVLLVVCENWELYFAFDRESEVEVCGPLEIGSTVTVDGSYRLLAVLRLLAGWVNQEFRGWVERCVS</sequence>
<dbReference type="Pfam" id="PF20516">
    <property type="entry name" value="PDDEXK_12"/>
    <property type="match status" value="1"/>
</dbReference>
<name>A0A430KZZ1_9HYPO</name>
<evidence type="ECO:0000256" key="1">
    <source>
        <dbReference type="SAM" id="MobiDB-lite"/>
    </source>
</evidence>
<dbReference type="AlphaFoldDB" id="A0A430KZZ1"/>
<organism evidence="3 4">
    <name type="scientific">Fusarium euwallaceae</name>
    <dbReference type="NCBI Taxonomy" id="1147111"/>
    <lineage>
        <taxon>Eukaryota</taxon>
        <taxon>Fungi</taxon>
        <taxon>Dikarya</taxon>
        <taxon>Ascomycota</taxon>
        <taxon>Pezizomycotina</taxon>
        <taxon>Sordariomycetes</taxon>
        <taxon>Hypocreomycetidae</taxon>
        <taxon>Hypocreales</taxon>
        <taxon>Nectriaceae</taxon>
        <taxon>Fusarium</taxon>
        <taxon>Fusarium solani species complex</taxon>
    </lineage>
</organism>
<evidence type="ECO:0000313" key="3">
    <source>
        <dbReference type="EMBL" id="RTE69027.1"/>
    </source>
</evidence>
<evidence type="ECO:0000313" key="4">
    <source>
        <dbReference type="Proteomes" id="UP000287124"/>
    </source>
</evidence>
<dbReference type="EMBL" id="MIKF01000651">
    <property type="protein sequence ID" value="RTE69027.1"/>
    <property type="molecule type" value="Genomic_DNA"/>
</dbReference>
<dbReference type="Proteomes" id="UP000287124">
    <property type="component" value="Unassembled WGS sequence"/>
</dbReference>
<evidence type="ECO:0000259" key="2">
    <source>
        <dbReference type="Pfam" id="PF20516"/>
    </source>
</evidence>
<accession>A0A430KZZ1</accession>
<feature type="compositionally biased region" description="Low complexity" evidence="1">
    <location>
        <begin position="157"/>
        <end position="166"/>
    </location>
</feature>
<feature type="compositionally biased region" description="Basic and acidic residues" evidence="1">
    <location>
        <begin position="72"/>
        <end position="93"/>
    </location>
</feature>
<comment type="caution">
    <text evidence="3">The sequence shown here is derived from an EMBL/GenBank/DDBJ whole genome shotgun (WGS) entry which is preliminary data.</text>
</comment>
<protein>
    <recommendedName>
        <fullName evidence="2">PD-(D/E)XK nuclease-like domain-containing protein</fullName>
    </recommendedName>
</protein>
<proteinExistence type="predicted"/>
<feature type="domain" description="PD-(D/E)XK nuclease-like" evidence="2">
    <location>
        <begin position="269"/>
        <end position="500"/>
    </location>
</feature>
<feature type="region of interest" description="Disordered" evidence="1">
    <location>
        <begin position="54"/>
        <end position="177"/>
    </location>
</feature>
<reference evidence="3 4" key="1">
    <citation type="submission" date="2017-06" db="EMBL/GenBank/DDBJ databases">
        <title>Comparative genomic analysis of Ambrosia Fusariam Clade fungi.</title>
        <authorList>
            <person name="Stajich J.E."/>
            <person name="Carrillo J."/>
            <person name="Kijimoto T."/>
            <person name="Eskalen A."/>
            <person name="O'Donnell K."/>
            <person name="Kasson M."/>
        </authorList>
    </citation>
    <scope>NUCLEOTIDE SEQUENCE [LARGE SCALE GENOMIC DNA]</scope>
    <source>
        <strain evidence="3 4">UCR1854</strain>
    </source>
</reference>
<dbReference type="InterPro" id="IPR046797">
    <property type="entry name" value="PDDEXK_12"/>
</dbReference>
<gene>
    <name evidence="3" type="ORF">BHE90_016594</name>
</gene>
<feature type="compositionally biased region" description="Polar residues" evidence="1">
    <location>
        <begin position="138"/>
        <end position="149"/>
    </location>
</feature>